<evidence type="ECO:0000256" key="4">
    <source>
        <dbReference type="ARBA" id="ARBA00023163"/>
    </source>
</evidence>
<evidence type="ECO:0000313" key="8">
    <source>
        <dbReference type="EMBL" id="WWD08359.1"/>
    </source>
</evidence>
<feature type="compositionally biased region" description="Pro residues" evidence="6">
    <location>
        <begin position="219"/>
        <end position="232"/>
    </location>
</feature>
<feature type="region of interest" description="Disordered" evidence="6">
    <location>
        <begin position="1"/>
        <end position="415"/>
    </location>
</feature>
<feature type="compositionally biased region" description="Basic and acidic residues" evidence="6">
    <location>
        <begin position="125"/>
        <end position="139"/>
    </location>
</feature>
<feature type="region of interest" description="Disordered" evidence="6">
    <location>
        <begin position="490"/>
        <end position="542"/>
    </location>
</feature>
<evidence type="ECO:0000256" key="1">
    <source>
        <dbReference type="ARBA" id="ARBA00004123"/>
    </source>
</evidence>
<dbReference type="PANTHER" id="PTHR15741">
    <property type="entry name" value="BASIC HELIX-LOOP-HELIX ZIP TRANSCRIPTION FACTOR"/>
    <property type="match status" value="1"/>
</dbReference>
<feature type="compositionally biased region" description="Low complexity" evidence="6">
    <location>
        <begin position="63"/>
        <end position="73"/>
    </location>
</feature>
<comment type="subcellular location">
    <subcellularLocation>
        <location evidence="1">Nucleus</location>
    </subcellularLocation>
</comment>
<feature type="compositionally biased region" description="Polar residues" evidence="6">
    <location>
        <begin position="170"/>
        <end position="188"/>
    </location>
</feature>
<dbReference type="InterPro" id="IPR052207">
    <property type="entry name" value="Max-like/E-box_TFs"/>
</dbReference>
<proteinExistence type="predicted"/>
<feature type="compositionally biased region" description="Gly residues" evidence="6">
    <location>
        <begin position="376"/>
        <end position="385"/>
    </location>
</feature>
<dbReference type="Gene3D" id="4.10.280.10">
    <property type="entry name" value="Helix-loop-helix DNA-binding domain"/>
    <property type="match status" value="1"/>
</dbReference>
<dbReference type="KEGG" id="ker:91105272"/>
<feature type="domain" description="BHLH" evidence="7">
    <location>
        <begin position="432"/>
        <end position="482"/>
    </location>
</feature>
<evidence type="ECO:0000256" key="3">
    <source>
        <dbReference type="ARBA" id="ARBA00023125"/>
    </source>
</evidence>
<dbReference type="PROSITE" id="PS50888">
    <property type="entry name" value="BHLH"/>
    <property type="match status" value="1"/>
</dbReference>
<dbReference type="InterPro" id="IPR036638">
    <property type="entry name" value="HLH_DNA-bd_sf"/>
</dbReference>
<feature type="compositionally biased region" description="Low complexity" evidence="6">
    <location>
        <begin position="95"/>
        <end position="108"/>
    </location>
</feature>
<gene>
    <name evidence="8" type="ORF">V865_006471</name>
</gene>
<keyword evidence="5" id="KW-0539">Nucleus</keyword>
<accession>A0AAX4KQH9</accession>
<feature type="compositionally biased region" description="Polar residues" evidence="6">
    <location>
        <begin position="1"/>
        <end position="13"/>
    </location>
</feature>
<dbReference type="PANTHER" id="PTHR15741:SF27">
    <property type="entry name" value="TRANSCRIPTION FACTOR AP-4"/>
    <property type="match status" value="1"/>
</dbReference>
<evidence type="ECO:0000313" key="9">
    <source>
        <dbReference type="Proteomes" id="UP001358614"/>
    </source>
</evidence>
<keyword evidence="9" id="KW-1185">Reference proteome</keyword>
<dbReference type="GO" id="GO:0046983">
    <property type="term" value="F:protein dimerization activity"/>
    <property type="evidence" value="ECO:0007669"/>
    <property type="project" value="InterPro"/>
</dbReference>
<feature type="compositionally biased region" description="Basic residues" evidence="6">
    <location>
        <begin position="328"/>
        <end position="339"/>
    </location>
</feature>
<evidence type="ECO:0000256" key="5">
    <source>
        <dbReference type="ARBA" id="ARBA00023242"/>
    </source>
</evidence>
<feature type="compositionally biased region" description="Polar residues" evidence="6">
    <location>
        <begin position="20"/>
        <end position="30"/>
    </location>
</feature>
<dbReference type="GO" id="GO:0000981">
    <property type="term" value="F:DNA-binding transcription factor activity, RNA polymerase II-specific"/>
    <property type="evidence" value="ECO:0007669"/>
    <property type="project" value="TreeGrafter"/>
</dbReference>
<feature type="compositionally biased region" description="Basic and acidic residues" evidence="6">
    <location>
        <begin position="300"/>
        <end position="310"/>
    </location>
</feature>
<protein>
    <recommendedName>
        <fullName evidence="7">BHLH domain-containing protein</fullName>
    </recommendedName>
</protein>
<dbReference type="Pfam" id="PF00010">
    <property type="entry name" value="HLH"/>
    <property type="match status" value="1"/>
</dbReference>
<feature type="compositionally biased region" description="Low complexity" evidence="6">
    <location>
        <begin position="233"/>
        <end position="246"/>
    </location>
</feature>
<dbReference type="GO" id="GO:0005634">
    <property type="term" value="C:nucleus"/>
    <property type="evidence" value="ECO:0007669"/>
    <property type="project" value="UniProtKB-SubCell"/>
</dbReference>
<dbReference type="GeneID" id="91105272"/>
<reference evidence="8 9" key="1">
    <citation type="submission" date="2024-01" db="EMBL/GenBank/DDBJ databases">
        <title>Comparative genomics of Cryptococcus and Kwoniella reveals pathogenesis evolution and contrasting modes of karyotype evolution via chromosome fusion or intercentromeric recombination.</title>
        <authorList>
            <person name="Coelho M.A."/>
            <person name="David-Palma M."/>
            <person name="Shea T."/>
            <person name="Bowers K."/>
            <person name="McGinley-Smith S."/>
            <person name="Mohammad A.W."/>
            <person name="Gnirke A."/>
            <person name="Yurkov A.M."/>
            <person name="Nowrousian M."/>
            <person name="Sun S."/>
            <person name="Cuomo C.A."/>
            <person name="Heitman J."/>
        </authorList>
    </citation>
    <scope>NUCLEOTIDE SEQUENCE [LARGE SCALE GENOMIC DNA]</scope>
    <source>
        <strain evidence="8 9">PYCC6329</strain>
    </source>
</reference>
<dbReference type="AlphaFoldDB" id="A0AAX4KQH9"/>
<dbReference type="GO" id="GO:0000978">
    <property type="term" value="F:RNA polymerase II cis-regulatory region sequence-specific DNA binding"/>
    <property type="evidence" value="ECO:0007669"/>
    <property type="project" value="TreeGrafter"/>
</dbReference>
<dbReference type="Proteomes" id="UP001358614">
    <property type="component" value="Chromosome 2"/>
</dbReference>
<keyword evidence="2" id="KW-0805">Transcription regulation</keyword>
<evidence type="ECO:0000256" key="2">
    <source>
        <dbReference type="ARBA" id="ARBA00023015"/>
    </source>
</evidence>
<sequence>MTSPVKTSRSTDFSPPKKSNLCSSTSTSTDLGDHRSHHYKSVEEKNMTASVPINIPRMPPSHPSSSHQPQQQQLRDSYERSSYPQSSRLAEPRHGSPSSGRSPPISHSYTRSHPYPRRTSSTSQPERERERERDREQLPRIHLPPPNSIASLKFSERNDQLSPIERDFPSLSTSNQHESSWRSGSSDRPQLHRIPSGGSVGKSAGISLPPLHSISGSPNLPPPLSMPPPPPSLDASSTAGSTARGSPRMYPPNIRAGYNPYETAHQQRRSPSAGAGPPPKLREREYEHQAVSTARQSRRSSREDLFDQHRRPSITHIQTTVPLPNHPPNHHHHHHHNSHHPSSIPIHGYDIPSPPLRALPPSSMPALAYPPPYGHRNGGGGGDGGANLARSRSHSSTSGFSRGGPVGMEADDSMGMGVGMGVSGVAPTAGQTRRLAHLMSEQKRRESINSGFQALRQAIPSSLPTDSKAIILRKAVSHITHLENIIRRSGLTYSDSPPPGCGGPSEGWSNDENGNGNGRDRNMLVDDDESSSGPRIKWEDER</sequence>
<keyword evidence="3" id="KW-0238">DNA-binding</keyword>
<feature type="compositionally biased region" description="Basic and acidic residues" evidence="6">
    <location>
        <begin position="154"/>
        <end position="168"/>
    </location>
</feature>
<organism evidence="8 9">
    <name type="scientific">Kwoniella europaea PYCC6329</name>
    <dbReference type="NCBI Taxonomy" id="1423913"/>
    <lineage>
        <taxon>Eukaryota</taxon>
        <taxon>Fungi</taxon>
        <taxon>Dikarya</taxon>
        <taxon>Basidiomycota</taxon>
        <taxon>Agaricomycotina</taxon>
        <taxon>Tremellomycetes</taxon>
        <taxon>Tremellales</taxon>
        <taxon>Cryptococcaceae</taxon>
        <taxon>Kwoniella</taxon>
    </lineage>
</organism>
<dbReference type="RefSeq" id="XP_066086326.1">
    <property type="nucleotide sequence ID" value="XM_066230229.1"/>
</dbReference>
<evidence type="ECO:0000256" key="6">
    <source>
        <dbReference type="SAM" id="MobiDB-lite"/>
    </source>
</evidence>
<dbReference type="SUPFAM" id="SSF47459">
    <property type="entry name" value="HLH, helix-loop-helix DNA-binding domain"/>
    <property type="match status" value="1"/>
</dbReference>
<dbReference type="SMART" id="SM00353">
    <property type="entry name" value="HLH"/>
    <property type="match status" value="1"/>
</dbReference>
<evidence type="ECO:0000259" key="7">
    <source>
        <dbReference type="PROSITE" id="PS50888"/>
    </source>
</evidence>
<dbReference type="InterPro" id="IPR011598">
    <property type="entry name" value="bHLH_dom"/>
</dbReference>
<dbReference type="EMBL" id="CP144090">
    <property type="protein sequence ID" value="WWD08359.1"/>
    <property type="molecule type" value="Genomic_DNA"/>
</dbReference>
<keyword evidence="4" id="KW-0804">Transcription</keyword>
<name>A0AAX4KQH9_9TREE</name>